<gene>
    <name evidence="2" type="ORF">CPOL0286_LOCUS1661</name>
</gene>
<accession>A0A7S4M2B6</accession>
<reference evidence="2" key="1">
    <citation type="submission" date="2021-01" db="EMBL/GenBank/DDBJ databases">
        <authorList>
            <person name="Corre E."/>
            <person name="Pelletier E."/>
            <person name="Niang G."/>
            <person name="Scheremetjew M."/>
            <person name="Finn R."/>
            <person name="Kale V."/>
            <person name="Holt S."/>
            <person name="Cochrane G."/>
            <person name="Meng A."/>
            <person name="Brown T."/>
            <person name="Cohen L."/>
        </authorList>
    </citation>
    <scope>NUCLEOTIDE SEQUENCE</scope>
    <source>
        <strain evidence="2">UIO037</strain>
    </source>
</reference>
<proteinExistence type="predicted"/>
<dbReference type="EMBL" id="HBKO01003311">
    <property type="protein sequence ID" value="CAE2196307.1"/>
    <property type="molecule type" value="Transcribed_RNA"/>
</dbReference>
<feature type="region of interest" description="Disordered" evidence="1">
    <location>
        <begin position="119"/>
        <end position="185"/>
    </location>
</feature>
<name>A0A7S4M2B6_9EUKA</name>
<sequence>MIEFDANSGKLSRPQVLVICMNPGQVKNLIGDSASAKQSKAGARSGLLDIMKGNSRQHPYPPKCHNPDAPFDDGANRPVARVYFILDEDDLNRSNTSSVTEKLQFDAPSHVTAKLNAVTGLRSSTHAAHQRRMERVRARRGDPAGTGANPVALDSSEDEDEDDDESAEDNDDAREENRMRNEFRNQMDSTGIRSAVRGVVALTATPAACGHDHSQAASQVVHQICEMEHPSNYVGYEFTAAPYAERTIKHEEVPDRKQIMAIQKTPIYRAVLTRYGWWDVENDKPMEPFYTRMDGAITVRKKDLDDIKEYGDKSSEQLWQMVEDAQKTAKRRGDKVLESDGVGIAMMLEAMSRKGANEEPERRALIVSNFTRTDAQKLKLAHDILEGKLYFEDGTMLLEHCVKDMFVIIFDHKNLRIMWRGGDGAGASDDVYIPADHESLDVLNAIKDASKELYEGCHSADKRKREDPRVETVGACKVFQTRFININHAYTALALYAYRRRMGCRSFKLKTVTLAGELGGRGVNFKPHGYNHDPTRDTFCRTRAT</sequence>
<protein>
    <submittedName>
        <fullName evidence="2">Uncharacterized protein</fullName>
    </submittedName>
</protein>
<evidence type="ECO:0000313" key="2">
    <source>
        <dbReference type="EMBL" id="CAE2196307.1"/>
    </source>
</evidence>
<feature type="compositionally biased region" description="Basic and acidic residues" evidence="1">
    <location>
        <begin position="131"/>
        <end position="142"/>
    </location>
</feature>
<dbReference type="AlphaFoldDB" id="A0A7S4M2B6"/>
<feature type="compositionally biased region" description="Basic and acidic residues" evidence="1">
    <location>
        <begin position="175"/>
        <end position="185"/>
    </location>
</feature>
<evidence type="ECO:0000256" key="1">
    <source>
        <dbReference type="SAM" id="MobiDB-lite"/>
    </source>
</evidence>
<feature type="compositionally biased region" description="Acidic residues" evidence="1">
    <location>
        <begin position="155"/>
        <end position="174"/>
    </location>
</feature>
<organism evidence="2">
    <name type="scientific">Prymnesium polylepis</name>
    <dbReference type="NCBI Taxonomy" id="72548"/>
    <lineage>
        <taxon>Eukaryota</taxon>
        <taxon>Haptista</taxon>
        <taxon>Haptophyta</taxon>
        <taxon>Prymnesiophyceae</taxon>
        <taxon>Prymnesiales</taxon>
        <taxon>Prymnesiaceae</taxon>
        <taxon>Prymnesium</taxon>
    </lineage>
</organism>